<dbReference type="PANTHER" id="PTHR11117">
    <property type="entry name" value="SUCCINYL-COA LIGASE SUBUNIT ALPHA"/>
    <property type="match status" value="1"/>
</dbReference>
<evidence type="ECO:0000313" key="6">
    <source>
        <dbReference type="Proteomes" id="UP001233673"/>
    </source>
</evidence>
<dbReference type="PANTHER" id="PTHR11117:SF24">
    <property type="entry name" value="PROTEIN FDRA"/>
    <property type="match status" value="1"/>
</dbReference>
<dbReference type="Gene3D" id="3.40.50.261">
    <property type="entry name" value="Succinyl-CoA synthetase domains"/>
    <property type="match status" value="2"/>
</dbReference>
<dbReference type="Proteomes" id="UP001233673">
    <property type="component" value="Unassembled WGS sequence"/>
</dbReference>
<evidence type="ECO:0000256" key="2">
    <source>
        <dbReference type="SAM" id="Phobius"/>
    </source>
</evidence>
<evidence type="ECO:0000259" key="4">
    <source>
        <dbReference type="Pfam" id="PF02629"/>
    </source>
</evidence>
<evidence type="ECO:0000313" key="5">
    <source>
        <dbReference type="EMBL" id="MDP5181943.1"/>
    </source>
</evidence>
<comment type="caution">
    <text evidence="5">The sequence shown here is derived from an EMBL/GenBank/DDBJ whole genome shotgun (WGS) entry which is preliminary data.</text>
</comment>
<feature type="domain" description="CoA-binding" evidence="4">
    <location>
        <begin position="198"/>
        <end position="290"/>
    </location>
</feature>
<reference evidence="6" key="1">
    <citation type="submission" date="2023-05" db="EMBL/GenBank/DDBJ databases">
        <title>Draft genome of Pseudofrankia sp. BMG5.37.</title>
        <authorList>
            <person name="Gtari M."/>
            <person name="Ghodhbane F."/>
            <person name="Sbissi I."/>
        </authorList>
    </citation>
    <scope>NUCLEOTIDE SEQUENCE [LARGE SCALE GENOMIC DNA]</scope>
    <source>
        <strain evidence="6">BMG 814</strain>
    </source>
</reference>
<dbReference type="Pfam" id="PF00549">
    <property type="entry name" value="Ligase_CoA"/>
    <property type="match status" value="1"/>
</dbReference>
<dbReference type="EMBL" id="JASNFN010000003">
    <property type="protein sequence ID" value="MDP5181943.1"/>
    <property type="molecule type" value="Genomic_DNA"/>
</dbReference>
<feature type="domain" description="ATP-citrate synthase/succinyl-CoA ligase C-terminal" evidence="3">
    <location>
        <begin position="357"/>
        <end position="517"/>
    </location>
</feature>
<dbReference type="InterPro" id="IPR005811">
    <property type="entry name" value="SUCC_ACL_C"/>
</dbReference>
<gene>
    <name evidence="5" type="primary">fdrA</name>
    <name evidence="5" type="ORF">QOZ88_04780</name>
</gene>
<feature type="region of interest" description="Disordered" evidence="1">
    <location>
        <begin position="96"/>
        <end position="116"/>
    </location>
</feature>
<keyword evidence="2" id="KW-1133">Transmembrane helix</keyword>
<name>A0ABT9I8P5_9ACTN</name>
<protein>
    <submittedName>
        <fullName evidence="5">Acyl-CoA synthetase FdrA</fullName>
    </submittedName>
</protein>
<keyword evidence="2" id="KW-0472">Membrane</keyword>
<evidence type="ECO:0000259" key="3">
    <source>
        <dbReference type="Pfam" id="PF00549"/>
    </source>
</evidence>
<proteinExistence type="predicted"/>
<evidence type="ECO:0000256" key="1">
    <source>
        <dbReference type="SAM" id="MobiDB-lite"/>
    </source>
</evidence>
<keyword evidence="2" id="KW-0812">Transmembrane</keyword>
<accession>A0ABT9I8P5</accession>
<keyword evidence="6" id="KW-1185">Reference proteome</keyword>
<dbReference type="Pfam" id="PF02629">
    <property type="entry name" value="CoA_binding"/>
    <property type="match status" value="1"/>
</dbReference>
<sequence length="534" mass="55155">MTAQQNQIDHHRVYPNLYKDSVALMAISAALLKLAGVAAASVVMATDSNRENLRTAGLADDAVAGPNDLLVAVRGDAAACEEALDLADRLLAEQPTAADGGGSVQEQPPTSVQAAATRTPSANLALVSVPGPYAAAEALKALRLGLDVMLFSDNVPVEHEIEIKRYAAAHQRLVMGPDCGTALVNGIPLGFANVVRRGRIGVVGASGTGMQEITCRIHQHGQGVSQALGTGGHDLSADVGGISMLHALQALGEDEATDVVVLVSKPPASEVATAVLDRARSLSKPVVVVFVGADTPVPAGDGLHPATTLADASDVAVGLLGSAPAQPGDGALPEDLQARLRDAAGRLVAGQRYVRGVYSGGTFCYEAQLLCRVDGVRAHSNTPIAGNPVLEDIWSSREHTIIDMGDDAFTRGRPHPMIDPTLRNERLLAEAQDPATAVLLFDVVLGYGAATDPVSGLLEVLDRCRSTAEEAGRVLPVIAHVCGTDEDPQHRPTVVAALQEAGVLVADSNAHAARMAGFLATQAAAAHLAESGKK</sequence>
<feature type="transmembrane region" description="Helical" evidence="2">
    <location>
        <begin position="21"/>
        <end position="45"/>
    </location>
</feature>
<dbReference type="InterPro" id="IPR003781">
    <property type="entry name" value="CoA-bd"/>
</dbReference>
<dbReference type="NCBIfam" id="NF004760">
    <property type="entry name" value="PRK06091.1"/>
    <property type="match status" value="1"/>
</dbReference>
<organism evidence="5 6">
    <name type="scientific">Blastococcus carthaginiensis</name>
    <dbReference type="NCBI Taxonomy" id="3050034"/>
    <lineage>
        <taxon>Bacteria</taxon>
        <taxon>Bacillati</taxon>
        <taxon>Actinomycetota</taxon>
        <taxon>Actinomycetes</taxon>
        <taxon>Geodermatophilales</taxon>
        <taxon>Geodermatophilaceae</taxon>
        <taxon>Blastococcus</taxon>
    </lineage>
</organism>
<dbReference type="Gene3D" id="3.40.50.720">
    <property type="entry name" value="NAD(P)-binding Rossmann-like Domain"/>
    <property type="match status" value="1"/>
</dbReference>
<dbReference type="RefSeq" id="WP_305998650.1">
    <property type="nucleotide sequence ID" value="NZ_JASNFN010000003.1"/>
</dbReference>
<dbReference type="SUPFAM" id="SSF52210">
    <property type="entry name" value="Succinyl-CoA synthetase domains"/>
    <property type="match status" value="2"/>
</dbReference>
<dbReference type="InterPro" id="IPR016102">
    <property type="entry name" value="Succinyl-CoA_synth-like"/>
</dbReference>
<feature type="compositionally biased region" description="Polar residues" evidence="1">
    <location>
        <begin position="104"/>
        <end position="116"/>
    </location>
</feature>